<evidence type="ECO:0000256" key="3">
    <source>
        <dbReference type="ARBA" id="ARBA00022448"/>
    </source>
</evidence>
<organism evidence="11 12">
    <name type="scientific">Diacronema lutheri</name>
    <name type="common">Unicellular marine alga</name>
    <name type="synonym">Monochrysis lutheri</name>
    <dbReference type="NCBI Taxonomy" id="2081491"/>
    <lineage>
        <taxon>Eukaryota</taxon>
        <taxon>Haptista</taxon>
        <taxon>Haptophyta</taxon>
        <taxon>Pavlovophyceae</taxon>
        <taxon>Pavlovales</taxon>
        <taxon>Pavlovaceae</taxon>
        <taxon>Diacronema</taxon>
    </lineage>
</organism>
<keyword evidence="5" id="KW-0677">Repeat</keyword>
<dbReference type="Gene3D" id="1.50.40.10">
    <property type="entry name" value="Mitochondrial carrier domain"/>
    <property type="match status" value="2"/>
</dbReference>
<evidence type="ECO:0008006" key="13">
    <source>
        <dbReference type="Google" id="ProtNLM"/>
    </source>
</evidence>
<evidence type="ECO:0000256" key="2">
    <source>
        <dbReference type="ARBA" id="ARBA00006375"/>
    </source>
</evidence>
<comment type="similarity">
    <text evidence="2 9">Belongs to the mitochondrial carrier (TC 2.A.29) family.</text>
</comment>
<dbReference type="OMA" id="LTTRAHW"/>
<keyword evidence="4 8" id="KW-0812">Transmembrane</keyword>
<evidence type="ECO:0000313" key="11">
    <source>
        <dbReference type="EMBL" id="KAG8458070.1"/>
    </source>
</evidence>
<keyword evidence="6" id="KW-1133">Transmembrane helix</keyword>
<dbReference type="EMBL" id="JAGTXO010000057">
    <property type="protein sequence ID" value="KAG8458070.1"/>
    <property type="molecule type" value="Genomic_DNA"/>
</dbReference>
<feature type="region of interest" description="Disordered" evidence="10">
    <location>
        <begin position="274"/>
        <end position="311"/>
    </location>
</feature>
<keyword evidence="7 8" id="KW-0472">Membrane</keyword>
<evidence type="ECO:0000256" key="10">
    <source>
        <dbReference type="SAM" id="MobiDB-lite"/>
    </source>
</evidence>
<feature type="repeat" description="Solcar" evidence="8">
    <location>
        <begin position="25"/>
        <end position="100"/>
    </location>
</feature>
<keyword evidence="12" id="KW-1185">Reference proteome</keyword>
<accession>A0A8J5X7X1</accession>
<name>A0A8J5X7X1_DIALT</name>
<dbReference type="Proteomes" id="UP000751190">
    <property type="component" value="Unassembled WGS sequence"/>
</dbReference>
<protein>
    <recommendedName>
        <fullName evidence="13">Mitochondrial carrier protein</fullName>
    </recommendedName>
</protein>
<dbReference type="PANTHER" id="PTHR45667">
    <property type="entry name" value="S-ADENOSYLMETHIONINE MITOCHONDRIAL CARRIER PROTEIN"/>
    <property type="match status" value="1"/>
</dbReference>
<feature type="compositionally biased region" description="Low complexity" evidence="10">
    <location>
        <begin position="280"/>
        <end position="293"/>
    </location>
</feature>
<proteinExistence type="inferred from homology"/>
<evidence type="ECO:0000256" key="8">
    <source>
        <dbReference type="PROSITE-ProRule" id="PRU00282"/>
    </source>
</evidence>
<gene>
    <name evidence="11" type="ORF">KFE25_012730</name>
</gene>
<evidence type="ECO:0000256" key="1">
    <source>
        <dbReference type="ARBA" id="ARBA00004141"/>
    </source>
</evidence>
<sequence>MVPVVLTAALFGHGQGGEAEVHAAPSALMRGLVGGAAYGLTVAAVSHPFDTIKARLQAGQPPLFSRSGGAALYAGVGPATVASVLFRTIPFVGYEAVTSTLRARHILDNAPLAVAFLGGAVGGVLRGCAETPAELVKTRQQLGLPWTSTSLLLGLRSTCVRNAWLLGLYWVLFEATRPARAGLPPVVDSFVAGGMCSVGAWALVYPLDTAKLRIQAGKSVHPGGGVGAELAAVYRASGVRGLYRGLGSGLARVLLANGLGMVAYAQVQSALGARGGPAGVGPRAAAPRALGSRAESDPAAAAHLTTRAHWR</sequence>
<evidence type="ECO:0000256" key="6">
    <source>
        <dbReference type="ARBA" id="ARBA00022989"/>
    </source>
</evidence>
<keyword evidence="3 9" id="KW-0813">Transport</keyword>
<feature type="repeat" description="Solcar" evidence="8">
    <location>
        <begin position="184"/>
        <end position="270"/>
    </location>
</feature>
<dbReference type="GO" id="GO:0016020">
    <property type="term" value="C:membrane"/>
    <property type="evidence" value="ECO:0007669"/>
    <property type="project" value="UniProtKB-SubCell"/>
</dbReference>
<reference evidence="11" key="1">
    <citation type="submission" date="2021-05" db="EMBL/GenBank/DDBJ databases">
        <title>The genome of the haptophyte Pavlova lutheri (Diacronema luteri, Pavlovales) - a model for lipid biosynthesis in eukaryotic algae.</title>
        <authorList>
            <person name="Hulatt C.J."/>
            <person name="Posewitz M.C."/>
        </authorList>
    </citation>
    <scope>NUCLEOTIDE SEQUENCE</scope>
    <source>
        <strain evidence="11">NIVA-4/92</strain>
    </source>
</reference>
<dbReference type="InterPro" id="IPR018108">
    <property type="entry name" value="MCP_transmembrane"/>
</dbReference>
<evidence type="ECO:0000256" key="9">
    <source>
        <dbReference type="RuleBase" id="RU000488"/>
    </source>
</evidence>
<evidence type="ECO:0000256" key="5">
    <source>
        <dbReference type="ARBA" id="ARBA00022737"/>
    </source>
</evidence>
<evidence type="ECO:0000313" key="12">
    <source>
        <dbReference type="Proteomes" id="UP000751190"/>
    </source>
</evidence>
<dbReference type="Pfam" id="PF00153">
    <property type="entry name" value="Mito_carr"/>
    <property type="match status" value="2"/>
</dbReference>
<dbReference type="SUPFAM" id="SSF103506">
    <property type="entry name" value="Mitochondrial carrier"/>
    <property type="match status" value="1"/>
</dbReference>
<dbReference type="AlphaFoldDB" id="A0A8J5X7X1"/>
<evidence type="ECO:0000256" key="4">
    <source>
        <dbReference type="ARBA" id="ARBA00022692"/>
    </source>
</evidence>
<dbReference type="PROSITE" id="PS50920">
    <property type="entry name" value="SOLCAR"/>
    <property type="match status" value="2"/>
</dbReference>
<dbReference type="OrthoDB" id="14252at2759"/>
<comment type="caution">
    <text evidence="11">The sequence shown here is derived from an EMBL/GenBank/DDBJ whole genome shotgun (WGS) entry which is preliminary data.</text>
</comment>
<evidence type="ECO:0000256" key="7">
    <source>
        <dbReference type="ARBA" id="ARBA00023136"/>
    </source>
</evidence>
<dbReference type="InterPro" id="IPR023395">
    <property type="entry name" value="MCP_dom_sf"/>
</dbReference>
<comment type="subcellular location">
    <subcellularLocation>
        <location evidence="1">Membrane</location>
        <topology evidence="1">Multi-pass membrane protein</topology>
    </subcellularLocation>
</comment>